<feature type="domain" description="Chitin-binding type-2" evidence="6">
    <location>
        <begin position="319"/>
        <end position="376"/>
    </location>
</feature>
<dbReference type="Gene3D" id="2.170.140.10">
    <property type="entry name" value="Chitin binding domain"/>
    <property type="match status" value="1"/>
</dbReference>
<evidence type="ECO:0000313" key="8">
    <source>
        <dbReference type="WBParaSite" id="SPAL_0001662700.1"/>
    </source>
</evidence>
<keyword evidence="4" id="KW-1015">Disulfide bond</keyword>
<evidence type="ECO:0000256" key="3">
    <source>
        <dbReference type="ARBA" id="ARBA00022737"/>
    </source>
</evidence>
<organism evidence="7 8">
    <name type="scientific">Strongyloides papillosus</name>
    <name type="common">Intestinal threadworm</name>
    <dbReference type="NCBI Taxonomy" id="174720"/>
    <lineage>
        <taxon>Eukaryota</taxon>
        <taxon>Metazoa</taxon>
        <taxon>Ecdysozoa</taxon>
        <taxon>Nematoda</taxon>
        <taxon>Chromadorea</taxon>
        <taxon>Rhabditida</taxon>
        <taxon>Tylenchina</taxon>
        <taxon>Panagrolaimomorpha</taxon>
        <taxon>Strongyloidoidea</taxon>
        <taxon>Strongyloididae</taxon>
        <taxon>Strongyloides</taxon>
    </lineage>
</organism>
<proteinExistence type="predicted"/>
<keyword evidence="1" id="KW-0147">Chitin-binding</keyword>
<dbReference type="InterPro" id="IPR002557">
    <property type="entry name" value="Chitin-bd_dom"/>
</dbReference>
<dbReference type="STRING" id="174720.A0A0N5CFJ0"/>
<dbReference type="Pfam" id="PF01607">
    <property type="entry name" value="CBM_14"/>
    <property type="match status" value="4"/>
</dbReference>
<evidence type="ECO:0000313" key="7">
    <source>
        <dbReference type="Proteomes" id="UP000046392"/>
    </source>
</evidence>
<dbReference type="Proteomes" id="UP000046392">
    <property type="component" value="Unplaced"/>
</dbReference>
<keyword evidence="2" id="KW-0732">Signal</keyword>
<accession>A0A0N5CFJ0</accession>
<reference evidence="8" key="1">
    <citation type="submission" date="2017-02" db="UniProtKB">
        <authorList>
            <consortium name="WormBaseParasite"/>
        </authorList>
    </citation>
    <scope>IDENTIFICATION</scope>
</reference>
<dbReference type="PROSITE" id="PS50940">
    <property type="entry name" value="CHIT_BIND_II"/>
    <property type="match status" value="4"/>
</dbReference>
<sequence>METFFDDEINKCSFRDEVPACGGTRPSQVADNIVALLQPSAYCEGKPSGRYAEGCQSYFIVCNGPYAERIDCPAGLYYDKENEQCDARASIAACGGVTPTKQIVVSPRPVVKNVCDNKADGIYCKGCARECMKCQSGQAVKFTCAEGLYYDEETKSCTAKDTIPVCGGTRPKATAAPVKPTESSQSLDVVHGKPCDMKKWSKPLGQACGVEFYACHDTKVIRLVCPQNQKFDQNLGRCRMRHHYPLCWQSKPKLRDYNDNHKPQNHGADEQKYTKNDKLSQDSFKSMTQFIKTTDEKEKKYVVDVLNDTKTPFVHEHKTRFCDNVNNGIYHKNCSPYYIVCSASKRNYFSSCPDGQYWSGKSFSCEPKEQMKECVF</sequence>
<dbReference type="AlphaFoldDB" id="A0A0N5CFJ0"/>
<feature type="domain" description="Chitin-binding type-2" evidence="6">
    <location>
        <begin position="112"/>
        <end position="168"/>
    </location>
</feature>
<dbReference type="WBParaSite" id="SPAL_0001662700.1">
    <property type="protein sequence ID" value="SPAL_0001662700.1"/>
    <property type="gene ID" value="SPAL_0001662700"/>
</dbReference>
<dbReference type="PANTHER" id="PTHR23301">
    <property type="entry name" value="CHITIN BINDING PERITROPHIN-A"/>
    <property type="match status" value="1"/>
</dbReference>
<dbReference type="InterPro" id="IPR036508">
    <property type="entry name" value="Chitin-bd_dom_sf"/>
</dbReference>
<name>A0A0N5CFJ0_STREA</name>
<evidence type="ECO:0000256" key="5">
    <source>
        <dbReference type="ARBA" id="ARBA00023180"/>
    </source>
</evidence>
<keyword evidence="5" id="KW-0325">Glycoprotein</keyword>
<evidence type="ECO:0000256" key="1">
    <source>
        <dbReference type="ARBA" id="ARBA00022669"/>
    </source>
</evidence>
<protein>
    <submittedName>
        <fullName evidence="8">Chitin-binding type-2 domain-containing protein</fullName>
    </submittedName>
</protein>
<dbReference type="SMART" id="SM00494">
    <property type="entry name" value="ChtBD2"/>
    <property type="match status" value="4"/>
</dbReference>
<dbReference type="InterPro" id="IPR051940">
    <property type="entry name" value="Chitin_bind-dev_reg"/>
</dbReference>
<dbReference type="GO" id="GO:0005576">
    <property type="term" value="C:extracellular region"/>
    <property type="evidence" value="ECO:0007669"/>
    <property type="project" value="InterPro"/>
</dbReference>
<keyword evidence="3" id="KW-0677">Repeat</keyword>
<keyword evidence="7" id="KW-1185">Reference proteome</keyword>
<dbReference type="SUPFAM" id="SSF57625">
    <property type="entry name" value="Invertebrate chitin-binding proteins"/>
    <property type="match status" value="4"/>
</dbReference>
<evidence type="ECO:0000256" key="2">
    <source>
        <dbReference type="ARBA" id="ARBA00022729"/>
    </source>
</evidence>
<feature type="domain" description="Chitin-binding type-2" evidence="6">
    <location>
        <begin position="40"/>
        <end position="96"/>
    </location>
</feature>
<feature type="domain" description="Chitin-binding type-2" evidence="6">
    <location>
        <begin position="192"/>
        <end position="249"/>
    </location>
</feature>
<dbReference type="PANTHER" id="PTHR23301:SF0">
    <property type="entry name" value="CHITIN-BINDING TYPE-2 DOMAIN-CONTAINING PROTEIN-RELATED"/>
    <property type="match status" value="1"/>
</dbReference>
<dbReference type="GO" id="GO:0008061">
    <property type="term" value="F:chitin binding"/>
    <property type="evidence" value="ECO:0007669"/>
    <property type="project" value="UniProtKB-KW"/>
</dbReference>
<evidence type="ECO:0000259" key="6">
    <source>
        <dbReference type="PROSITE" id="PS50940"/>
    </source>
</evidence>
<evidence type="ECO:0000256" key="4">
    <source>
        <dbReference type="ARBA" id="ARBA00023157"/>
    </source>
</evidence>